<dbReference type="EMBL" id="JAEPES010000005">
    <property type="protein sequence ID" value="MBK4348930.1"/>
    <property type="molecule type" value="Genomic_DNA"/>
</dbReference>
<organism evidence="3 4">
    <name type="scientific">Lacisediminihabitans changchengi</name>
    <dbReference type="NCBI Taxonomy" id="2787634"/>
    <lineage>
        <taxon>Bacteria</taxon>
        <taxon>Bacillati</taxon>
        <taxon>Actinomycetota</taxon>
        <taxon>Actinomycetes</taxon>
        <taxon>Micrococcales</taxon>
        <taxon>Microbacteriaceae</taxon>
        <taxon>Lacisediminihabitans</taxon>
    </lineage>
</organism>
<feature type="domain" description="Glycosyltransferase 2-like" evidence="1">
    <location>
        <begin position="7"/>
        <end position="123"/>
    </location>
</feature>
<dbReference type="InterPro" id="IPR029044">
    <property type="entry name" value="Nucleotide-diphossugar_trans"/>
</dbReference>
<sequence>MPFPWTLITVAFNSASELERYWSRPTPADVEWIVVDNSSTDDSALVAERLGATVIRLDHNVGFSAANNVGLAAARGEFIAFVNPDVSVEFDDLPDLAQTIERNGGLVSPQLVNNDGRDQPNGRGAPLLLSKVVNRVSRQSAVHHSYLVFAEPGQERFIFWSMGAVVAGSAATFAALKGWDERFFIYYEDKDIAIRSWRSGRPVVLAGQFRWNHGWARETAHFRLSPWAHEIASLVKFYALYPEFIFGGRFAERRHPEASANSGKVPGA</sequence>
<dbReference type="RefSeq" id="WP_200554773.1">
    <property type="nucleotide sequence ID" value="NZ_JAEPES010000001.1"/>
</dbReference>
<name>A0A934W5U8_9MICO</name>
<dbReference type="PANTHER" id="PTHR43179:SF7">
    <property type="entry name" value="RHAMNOSYLTRANSFERASE WBBL"/>
    <property type="match status" value="1"/>
</dbReference>
<evidence type="ECO:0000313" key="4">
    <source>
        <dbReference type="Proteomes" id="UP000636458"/>
    </source>
</evidence>
<evidence type="ECO:0000313" key="3">
    <source>
        <dbReference type="EMBL" id="MBK4348930.1"/>
    </source>
</evidence>
<proteinExistence type="predicted"/>
<dbReference type="Proteomes" id="UP000636458">
    <property type="component" value="Unassembled WGS sequence"/>
</dbReference>
<dbReference type="Gene3D" id="3.90.550.10">
    <property type="entry name" value="Spore Coat Polysaccharide Biosynthesis Protein SpsA, Chain A"/>
    <property type="match status" value="1"/>
</dbReference>
<dbReference type="EMBL" id="JAEPES010000001">
    <property type="protein sequence ID" value="MBK4346442.1"/>
    <property type="molecule type" value="Genomic_DNA"/>
</dbReference>
<dbReference type="PANTHER" id="PTHR43179">
    <property type="entry name" value="RHAMNOSYLTRANSFERASE WBBL"/>
    <property type="match status" value="1"/>
</dbReference>
<gene>
    <name evidence="2" type="ORF">IV501_02235</name>
    <name evidence="3" type="ORF">IV501_14920</name>
</gene>
<dbReference type="Pfam" id="PF00535">
    <property type="entry name" value="Glycos_transf_2"/>
    <property type="match status" value="1"/>
</dbReference>
<protein>
    <submittedName>
        <fullName evidence="3">Glycosyltransferase</fullName>
    </submittedName>
</protein>
<accession>A0A934W5U8</accession>
<dbReference type="InterPro" id="IPR001173">
    <property type="entry name" value="Glyco_trans_2-like"/>
</dbReference>
<evidence type="ECO:0000259" key="1">
    <source>
        <dbReference type="Pfam" id="PF00535"/>
    </source>
</evidence>
<evidence type="ECO:0000313" key="2">
    <source>
        <dbReference type="EMBL" id="MBK4346442.1"/>
    </source>
</evidence>
<dbReference type="SUPFAM" id="SSF53448">
    <property type="entry name" value="Nucleotide-diphospho-sugar transferases"/>
    <property type="match status" value="1"/>
</dbReference>
<comment type="caution">
    <text evidence="3">The sequence shown here is derived from an EMBL/GenBank/DDBJ whole genome shotgun (WGS) entry which is preliminary data.</text>
</comment>
<keyword evidence="4" id="KW-1185">Reference proteome</keyword>
<reference evidence="3" key="1">
    <citation type="submission" date="2021-01" db="EMBL/GenBank/DDBJ databases">
        <title>Lacisediminihabitans sp. nov. strain G11-30, isolated from Antarctic Soil.</title>
        <authorList>
            <person name="Li J."/>
        </authorList>
    </citation>
    <scope>NUCLEOTIDE SEQUENCE</scope>
    <source>
        <strain evidence="3">G11-30</strain>
    </source>
</reference>
<dbReference type="AlphaFoldDB" id="A0A934W5U8"/>